<organism evidence="1 2">
    <name type="scientific">Aspergillus brunneoviolaceus CBS 621.78</name>
    <dbReference type="NCBI Taxonomy" id="1450534"/>
    <lineage>
        <taxon>Eukaryota</taxon>
        <taxon>Fungi</taxon>
        <taxon>Dikarya</taxon>
        <taxon>Ascomycota</taxon>
        <taxon>Pezizomycotina</taxon>
        <taxon>Eurotiomycetes</taxon>
        <taxon>Eurotiomycetidae</taxon>
        <taxon>Eurotiales</taxon>
        <taxon>Aspergillaceae</taxon>
        <taxon>Aspergillus</taxon>
        <taxon>Aspergillus subgen. Circumdati</taxon>
    </lineage>
</organism>
<dbReference type="EMBL" id="KZ825354">
    <property type="protein sequence ID" value="RAH44372.1"/>
    <property type="molecule type" value="Genomic_DNA"/>
</dbReference>
<evidence type="ECO:0000313" key="1">
    <source>
        <dbReference type="EMBL" id="RAH44372.1"/>
    </source>
</evidence>
<dbReference type="Proteomes" id="UP000249057">
    <property type="component" value="Unassembled WGS sequence"/>
</dbReference>
<sequence length="166" mass="18802">MFQPSTIIKQASKYAPCAMRTSKTESQSTSPSALLHHQLDWEEKLLTIVDESRFNGYLNTIPYKKGTENYLSCPIKRIKIDPPPGRWSSYPRKAKAHHRDSPLFDCTHYTSRARLPQIRQIGKVYELGPDGRSTTSSLRGPEYQAPLLAPSETSKSRSLHEKCPDA</sequence>
<name>A0ACD1G567_9EURO</name>
<protein>
    <submittedName>
        <fullName evidence="1">Uncharacterized protein</fullName>
    </submittedName>
</protein>
<proteinExistence type="predicted"/>
<evidence type="ECO:0000313" key="2">
    <source>
        <dbReference type="Proteomes" id="UP000249057"/>
    </source>
</evidence>
<keyword evidence="2" id="KW-1185">Reference proteome</keyword>
<accession>A0ACD1G567</accession>
<gene>
    <name evidence="1" type="ORF">BO95DRAFT_177570</name>
</gene>
<reference evidence="1" key="1">
    <citation type="submission" date="2018-02" db="EMBL/GenBank/DDBJ databases">
        <title>The genomes of Aspergillus section Nigri reveals drivers in fungal speciation.</title>
        <authorList>
            <consortium name="DOE Joint Genome Institute"/>
            <person name="Vesth T.C."/>
            <person name="Nybo J."/>
            <person name="Theobald S."/>
            <person name="Brandl J."/>
            <person name="Frisvad J.C."/>
            <person name="Nielsen K.F."/>
            <person name="Lyhne E.K."/>
            <person name="Kogle M.E."/>
            <person name="Kuo A."/>
            <person name="Riley R."/>
            <person name="Clum A."/>
            <person name="Nolan M."/>
            <person name="Lipzen A."/>
            <person name="Salamov A."/>
            <person name="Henrissat B."/>
            <person name="Wiebenga A."/>
            <person name="De vries R.P."/>
            <person name="Grigoriev I.V."/>
            <person name="Mortensen U.H."/>
            <person name="Andersen M.R."/>
            <person name="Baker S.E."/>
        </authorList>
    </citation>
    <scope>NUCLEOTIDE SEQUENCE</scope>
    <source>
        <strain evidence="1">CBS 621.78</strain>
    </source>
</reference>